<dbReference type="Gene3D" id="1.10.8.60">
    <property type="match status" value="1"/>
</dbReference>
<dbReference type="PANTHER" id="PTHR45644">
    <property type="entry name" value="AAA ATPASE, PUTATIVE (AFU_ORTHOLOGUE AFUA_2G12920)-RELATED-RELATED"/>
    <property type="match status" value="1"/>
</dbReference>
<protein>
    <submittedName>
        <fullName evidence="7">Mitochondrial aaa</fullName>
    </submittedName>
</protein>
<dbReference type="InterPro" id="IPR051701">
    <property type="entry name" value="Mito_OM_Translocase_MSP1"/>
</dbReference>
<dbReference type="Pfam" id="PF00004">
    <property type="entry name" value="AAA"/>
    <property type="match status" value="1"/>
</dbReference>
<dbReference type="EMBL" id="VYYT01000046">
    <property type="protein sequence ID" value="KAK2774487.1"/>
    <property type="molecule type" value="Genomic_DNA"/>
</dbReference>
<dbReference type="Pfam" id="PF17862">
    <property type="entry name" value="AAA_lid_3"/>
    <property type="match status" value="1"/>
</dbReference>
<keyword evidence="8" id="KW-1185">Reference proteome</keyword>
<sequence>MAEKGSTMPIEPFDGAASEQEDNAIEKPPAMKPDAEEASDTSGALTPASSTDEVVKGSVDDATSAGPTEISPSEAETPKPAEQPPESSAVWSPEAPGNSQTKTEPPPPPQPFPLPDWLLEHCVTLRKTLKDTPDVLNLLGEEAFDPETGRLTKAEKQRIKGQELASMRYAVDEAMFAPFLTLLRDEDQRTAEDPRCFTENIIHLQSHISYDFGCAYRTRFLAGVARQFAKAVGADLVTLERNDYIDFTEDCWRKEDLEKLTLCTCQLFNHVEEPGANASCIPGRCFATEQTEYWTVQVDDDSAPEDAAESPTKSTTVKWTEPFAAILDAPRAKRRGQPVQPVKPVPDDVSDNIPLVVFLSLNVTEVTSGLVESLRNALTASPASQRTIILIARSTFSYHDYPDTDEGVPGVESFPVLPVATPRMKLLLQADGSDEQRRKNTRYIQRRVRHRRPNANRPSLTKPYAPWDFLGSSLTSKFMIDNTIGASWARRVLKCLGDTTTDEQIKRTVLGMRRQNTALDAWADLSSDDSNDDSGDEAETAEVEDQWSKFPEHARESLRNLSESGSEYEQRIMPLIVDPVAAEEAWASIAVDEEMVATVKRVVAHHQKPDSTRASYGILKREHTGGALFYGPPGTGKTHLARVLAATTDSIVISATSGDIQSMYCGESPKVIKALFSVARRIAPSIIFIDEADSLFSVRSTGSSSASIFYRETTTQLLTEMDGFSKSKDTPLVILATNLPTILDPAVLRRVPNITYMGPPTVTLREEIFRIMLRGEVLDPAIDMARLAQMTPGYSGSDIKSLCVKAALMCDTFVESGEDEGKRLLTMPFFEQALAGAEPTAVKAALRSLREFAKKHDPAGLRKMQMVDADLDSA</sequence>
<feature type="domain" description="AAA+ ATPase" evidence="6">
    <location>
        <begin position="623"/>
        <end position="761"/>
    </location>
</feature>
<reference evidence="7" key="1">
    <citation type="submission" date="2023-02" db="EMBL/GenBank/DDBJ databases">
        <title>Colletotrichum kahawae CIFC_Que2 genome sequencing and assembly.</title>
        <authorList>
            <person name="Baroncelli R."/>
        </authorList>
    </citation>
    <scope>NUCLEOTIDE SEQUENCE</scope>
    <source>
        <strain evidence="7">CIFC_Que2</strain>
    </source>
</reference>
<evidence type="ECO:0000256" key="3">
    <source>
        <dbReference type="ARBA" id="ARBA00022787"/>
    </source>
</evidence>
<feature type="compositionally biased region" description="Pro residues" evidence="5">
    <location>
        <begin position="104"/>
        <end position="114"/>
    </location>
</feature>
<feature type="compositionally biased region" description="Acidic residues" evidence="5">
    <location>
        <begin position="526"/>
        <end position="545"/>
    </location>
</feature>
<dbReference type="AlphaFoldDB" id="A0AAE0DBX9"/>
<dbReference type="InterPro" id="IPR003593">
    <property type="entry name" value="AAA+_ATPase"/>
</dbReference>
<keyword evidence="2" id="KW-0547">Nucleotide-binding</keyword>
<dbReference type="CDD" id="cd19481">
    <property type="entry name" value="RecA-like_protease"/>
    <property type="match status" value="1"/>
</dbReference>
<comment type="subcellular location">
    <subcellularLocation>
        <location evidence="1">Mitochondrion outer membrane</location>
        <topology evidence="1">Single-pass membrane protein</topology>
    </subcellularLocation>
</comment>
<dbReference type="Proteomes" id="UP001281614">
    <property type="component" value="Unassembled WGS sequence"/>
</dbReference>
<feature type="region of interest" description="Disordered" evidence="5">
    <location>
        <begin position="1"/>
        <end position="115"/>
    </location>
</feature>
<dbReference type="InterPro" id="IPR027417">
    <property type="entry name" value="P-loop_NTPase"/>
</dbReference>
<gene>
    <name evidence="7" type="ORF">CKAH01_03720</name>
</gene>
<comment type="caution">
    <text evidence="7">The sequence shown here is derived from an EMBL/GenBank/DDBJ whole genome shotgun (WGS) entry which is preliminary data.</text>
</comment>
<feature type="compositionally biased region" description="Polar residues" evidence="5">
    <location>
        <begin position="40"/>
        <end position="52"/>
    </location>
</feature>
<evidence type="ECO:0000256" key="5">
    <source>
        <dbReference type="SAM" id="MobiDB-lite"/>
    </source>
</evidence>
<accession>A0AAE0DBX9</accession>
<feature type="region of interest" description="Disordered" evidence="5">
    <location>
        <begin position="522"/>
        <end position="563"/>
    </location>
</feature>
<dbReference type="GO" id="GO:0016887">
    <property type="term" value="F:ATP hydrolysis activity"/>
    <property type="evidence" value="ECO:0007669"/>
    <property type="project" value="InterPro"/>
</dbReference>
<keyword evidence="4" id="KW-0067">ATP-binding</keyword>
<keyword evidence="3" id="KW-0472">Membrane</keyword>
<evidence type="ECO:0000256" key="4">
    <source>
        <dbReference type="ARBA" id="ARBA00022840"/>
    </source>
</evidence>
<dbReference type="InterPro" id="IPR003959">
    <property type="entry name" value="ATPase_AAA_core"/>
</dbReference>
<evidence type="ECO:0000259" key="6">
    <source>
        <dbReference type="SMART" id="SM00382"/>
    </source>
</evidence>
<evidence type="ECO:0000313" key="7">
    <source>
        <dbReference type="EMBL" id="KAK2774487.1"/>
    </source>
</evidence>
<dbReference type="GO" id="GO:0005741">
    <property type="term" value="C:mitochondrial outer membrane"/>
    <property type="evidence" value="ECO:0007669"/>
    <property type="project" value="UniProtKB-SubCell"/>
</dbReference>
<dbReference type="InterPro" id="IPR041569">
    <property type="entry name" value="AAA_lid_3"/>
</dbReference>
<keyword evidence="3" id="KW-1000">Mitochondrion outer membrane</keyword>
<organism evidence="7 8">
    <name type="scientific">Colletotrichum kahawae</name>
    <name type="common">Coffee berry disease fungus</name>
    <dbReference type="NCBI Taxonomy" id="34407"/>
    <lineage>
        <taxon>Eukaryota</taxon>
        <taxon>Fungi</taxon>
        <taxon>Dikarya</taxon>
        <taxon>Ascomycota</taxon>
        <taxon>Pezizomycotina</taxon>
        <taxon>Sordariomycetes</taxon>
        <taxon>Hypocreomycetidae</taxon>
        <taxon>Glomerellales</taxon>
        <taxon>Glomerellaceae</taxon>
        <taxon>Colletotrichum</taxon>
        <taxon>Colletotrichum gloeosporioides species complex</taxon>
    </lineage>
</organism>
<proteinExistence type="predicted"/>
<name>A0AAE0DBX9_COLKA</name>
<evidence type="ECO:0000313" key="8">
    <source>
        <dbReference type="Proteomes" id="UP001281614"/>
    </source>
</evidence>
<evidence type="ECO:0000256" key="2">
    <source>
        <dbReference type="ARBA" id="ARBA00022741"/>
    </source>
</evidence>
<dbReference type="GO" id="GO:0005524">
    <property type="term" value="F:ATP binding"/>
    <property type="evidence" value="ECO:0007669"/>
    <property type="project" value="UniProtKB-KW"/>
</dbReference>
<dbReference type="SMART" id="SM00382">
    <property type="entry name" value="AAA"/>
    <property type="match status" value="1"/>
</dbReference>
<dbReference type="Gene3D" id="3.40.50.300">
    <property type="entry name" value="P-loop containing nucleotide triphosphate hydrolases"/>
    <property type="match status" value="1"/>
</dbReference>
<dbReference type="SUPFAM" id="SSF52540">
    <property type="entry name" value="P-loop containing nucleoside triphosphate hydrolases"/>
    <property type="match status" value="1"/>
</dbReference>
<keyword evidence="3" id="KW-0496">Mitochondrion</keyword>
<feature type="compositionally biased region" description="Basic and acidic residues" evidence="5">
    <location>
        <begin position="546"/>
        <end position="558"/>
    </location>
</feature>
<evidence type="ECO:0000256" key="1">
    <source>
        <dbReference type="ARBA" id="ARBA00004572"/>
    </source>
</evidence>
<dbReference type="PANTHER" id="PTHR45644:SF56">
    <property type="entry name" value="AAA ATPASE, PUTATIVE (AFU_ORTHOLOGUE AFUA_2G12920)-RELATED"/>
    <property type="match status" value="1"/>
</dbReference>